<dbReference type="EMBL" id="AP008217">
    <property type="protein sequence ID" value="BAF28527.1"/>
    <property type="molecule type" value="Genomic_DNA"/>
</dbReference>
<proteinExistence type="predicted"/>
<name>Q0IRY8_ORYSJ</name>
<dbReference type="KEGG" id="dosa:Os11g0585200"/>
<evidence type="ECO:0000313" key="2">
    <source>
        <dbReference type="Proteomes" id="UP000000763"/>
    </source>
</evidence>
<dbReference type="AlphaFoldDB" id="Q0IRY8"/>
<sequence length="144" mass="15149">MARSAALLAAARRCVGGRWFLAARGEDSAEALPSSLRWLSPPIFGSPLIRRERTASRAPSGAVGGGDFGGLPEARRCLLSLDLGVGSLAVLGGGRRGGRHLHHPWGEARRTPPSFLGALLLCSLIPKSPFLLVSLACLINHPKI</sequence>
<protein>
    <submittedName>
        <fullName evidence="1">Os11g0585200 protein</fullName>
    </submittedName>
</protein>
<gene>
    <name evidence="1" type="ordered locus">Os11g0585200</name>
</gene>
<organism evidence="1 2">
    <name type="scientific">Oryza sativa subsp. japonica</name>
    <name type="common">Rice</name>
    <dbReference type="NCBI Taxonomy" id="39947"/>
    <lineage>
        <taxon>Eukaryota</taxon>
        <taxon>Viridiplantae</taxon>
        <taxon>Streptophyta</taxon>
        <taxon>Embryophyta</taxon>
        <taxon>Tracheophyta</taxon>
        <taxon>Spermatophyta</taxon>
        <taxon>Magnoliopsida</taxon>
        <taxon>Liliopsida</taxon>
        <taxon>Poales</taxon>
        <taxon>Poaceae</taxon>
        <taxon>BOP clade</taxon>
        <taxon>Oryzoideae</taxon>
        <taxon>Oryzeae</taxon>
        <taxon>Oryzinae</taxon>
        <taxon>Oryza</taxon>
        <taxon>Oryza sativa</taxon>
    </lineage>
</organism>
<accession>Q0IRY8</accession>
<reference evidence="2" key="2">
    <citation type="journal article" date="2008" name="Nucleic Acids Res.">
        <title>The rice annotation project database (RAP-DB): 2008 update.</title>
        <authorList>
            <consortium name="The rice annotation project (RAP)"/>
        </authorList>
    </citation>
    <scope>GENOME REANNOTATION</scope>
    <source>
        <strain evidence="2">cv. Nipponbare</strain>
    </source>
</reference>
<evidence type="ECO:0000313" key="1">
    <source>
        <dbReference type="EMBL" id="BAF28527.1"/>
    </source>
</evidence>
<reference evidence="1 2" key="1">
    <citation type="journal article" date="2005" name="Nature">
        <title>The map-based sequence of the rice genome.</title>
        <authorList>
            <consortium name="International rice genome sequencing project (IRGSP)"/>
            <person name="Matsumoto T."/>
            <person name="Wu J."/>
            <person name="Kanamori H."/>
            <person name="Katayose Y."/>
            <person name="Fujisawa M."/>
            <person name="Namiki N."/>
            <person name="Mizuno H."/>
            <person name="Yamamoto K."/>
            <person name="Antonio B.A."/>
            <person name="Baba T."/>
            <person name="Sakata K."/>
            <person name="Nagamura Y."/>
            <person name="Aoki H."/>
            <person name="Arikawa K."/>
            <person name="Arita K."/>
            <person name="Bito T."/>
            <person name="Chiden Y."/>
            <person name="Fujitsuka N."/>
            <person name="Fukunaka R."/>
            <person name="Hamada M."/>
            <person name="Harada C."/>
            <person name="Hayashi A."/>
            <person name="Hijishita S."/>
            <person name="Honda M."/>
            <person name="Hosokawa S."/>
            <person name="Ichikawa Y."/>
            <person name="Idonuma A."/>
            <person name="Iijima M."/>
            <person name="Ikeda M."/>
            <person name="Ikeno M."/>
            <person name="Ito K."/>
            <person name="Ito S."/>
            <person name="Ito T."/>
            <person name="Ito Y."/>
            <person name="Ito Y."/>
            <person name="Iwabuchi A."/>
            <person name="Kamiya K."/>
            <person name="Karasawa W."/>
            <person name="Kurita K."/>
            <person name="Katagiri S."/>
            <person name="Kikuta A."/>
            <person name="Kobayashi H."/>
            <person name="Kobayashi N."/>
            <person name="Machita K."/>
            <person name="Maehara T."/>
            <person name="Masukawa M."/>
            <person name="Mizubayashi T."/>
            <person name="Mukai Y."/>
            <person name="Nagasaki H."/>
            <person name="Nagata Y."/>
            <person name="Naito S."/>
            <person name="Nakashima M."/>
            <person name="Nakama Y."/>
            <person name="Nakamichi Y."/>
            <person name="Nakamura M."/>
            <person name="Meguro A."/>
            <person name="Negishi M."/>
            <person name="Ohta I."/>
            <person name="Ohta T."/>
            <person name="Okamoto M."/>
            <person name="Ono N."/>
            <person name="Saji S."/>
            <person name="Sakaguchi M."/>
            <person name="Sakai K."/>
            <person name="Shibata M."/>
            <person name="Shimokawa T."/>
            <person name="Song J."/>
            <person name="Takazaki Y."/>
            <person name="Terasawa K."/>
            <person name="Tsugane M."/>
            <person name="Tsuji K."/>
            <person name="Ueda S."/>
            <person name="Waki K."/>
            <person name="Yamagata H."/>
            <person name="Yamamoto M."/>
            <person name="Yamamoto S."/>
            <person name="Yamane H."/>
            <person name="Yoshiki S."/>
            <person name="Yoshihara R."/>
            <person name="Yukawa K."/>
            <person name="Zhong H."/>
            <person name="Yano M."/>
            <person name="Yuan Q."/>
            <person name="Ouyang S."/>
            <person name="Liu J."/>
            <person name="Jones K.M."/>
            <person name="Gansberger K."/>
            <person name="Moffat K."/>
            <person name="Hill J."/>
            <person name="Bera J."/>
            <person name="Fadrosh D."/>
            <person name="Jin S."/>
            <person name="Johri S."/>
            <person name="Kim M."/>
            <person name="Overton L."/>
            <person name="Reardon M."/>
            <person name="Tsitrin T."/>
            <person name="Vuong H."/>
            <person name="Weaver B."/>
            <person name="Ciecko A."/>
            <person name="Tallon L."/>
            <person name="Jackson J."/>
            <person name="Pai G."/>
            <person name="Aken S.V."/>
            <person name="Utterback T."/>
            <person name="Reidmuller S."/>
            <person name="Feldblyum T."/>
            <person name="Hsiao J."/>
            <person name="Zismann V."/>
            <person name="Iobst S."/>
            <person name="de Vazeille A.R."/>
            <person name="Buell C.R."/>
            <person name="Ying K."/>
            <person name="Li Y."/>
            <person name="Lu T."/>
            <person name="Huang Y."/>
            <person name="Zhao Q."/>
            <person name="Feng Q."/>
            <person name="Zhang L."/>
            <person name="Zhu J."/>
            <person name="Weng Q."/>
            <person name="Mu J."/>
            <person name="Lu Y."/>
            <person name="Fan D."/>
            <person name="Liu Y."/>
            <person name="Guan J."/>
            <person name="Zhang Y."/>
            <person name="Yu S."/>
            <person name="Liu X."/>
            <person name="Zhang Y."/>
            <person name="Hong G."/>
            <person name="Han B."/>
            <person name="Choisne N."/>
            <person name="Demange N."/>
            <person name="Orjeda G."/>
            <person name="Samain S."/>
            <person name="Cattolico L."/>
            <person name="Pelletier E."/>
            <person name="Couloux A."/>
            <person name="Segurens B."/>
            <person name="Wincker P."/>
            <person name="D'Hont A."/>
            <person name="Scarpelli C."/>
            <person name="Weissenbach J."/>
            <person name="Salanoubat M."/>
            <person name="Quetier F."/>
            <person name="Yu Y."/>
            <person name="Kim H.R."/>
            <person name="Rambo T."/>
            <person name="Currie J."/>
            <person name="Collura K."/>
            <person name="Luo M."/>
            <person name="Yang T."/>
            <person name="Ammiraju J.S.S."/>
            <person name="Engler F."/>
            <person name="Soderlund C."/>
            <person name="Wing R.A."/>
            <person name="Palmer L.E."/>
            <person name="de la Bastide M."/>
            <person name="Spiegel L."/>
            <person name="Nascimento L."/>
            <person name="Zutavern T."/>
            <person name="O'Shaughnessy A."/>
            <person name="Dike S."/>
            <person name="Dedhia N."/>
            <person name="Preston R."/>
            <person name="Balija V."/>
            <person name="McCombie W.R."/>
            <person name="Chow T."/>
            <person name="Chen H."/>
            <person name="Chung M."/>
            <person name="Chen C."/>
            <person name="Shaw J."/>
            <person name="Wu H."/>
            <person name="Hsiao K."/>
            <person name="Chao Y."/>
            <person name="Chu M."/>
            <person name="Cheng C."/>
            <person name="Hour A."/>
            <person name="Lee P."/>
            <person name="Lin S."/>
            <person name="Lin Y."/>
            <person name="Liou J."/>
            <person name="Liu S."/>
            <person name="Hsing Y."/>
            <person name="Raghuvanshi S."/>
            <person name="Mohanty A."/>
            <person name="Bharti A.K."/>
            <person name="Gaur A."/>
            <person name="Gupta V."/>
            <person name="Kumar D."/>
            <person name="Ravi V."/>
            <person name="Vij S."/>
            <person name="Kapur A."/>
            <person name="Khurana P."/>
            <person name="Khurana P."/>
            <person name="Khurana J.P."/>
            <person name="Tyagi A.K."/>
            <person name="Gaikwad K."/>
            <person name="Singh A."/>
            <person name="Dalal V."/>
            <person name="Srivastava S."/>
            <person name="Dixit A."/>
            <person name="Pal A.K."/>
            <person name="Ghazi I.A."/>
            <person name="Yadav M."/>
            <person name="Pandit A."/>
            <person name="Bhargava A."/>
            <person name="Sureshbabu K."/>
            <person name="Batra K."/>
            <person name="Sharma T.R."/>
            <person name="Mohapatra T."/>
            <person name="Singh N.K."/>
            <person name="Messing J."/>
            <person name="Nelson A.B."/>
            <person name="Fuks G."/>
            <person name="Kavchok S."/>
            <person name="Keizer G."/>
            <person name="Linton E."/>
            <person name="Llaca V."/>
            <person name="Song R."/>
            <person name="Tanyolac B."/>
            <person name="Young S."/>
            <person name="Ho-Il K."/>
            <person name="Hahn J.H."/>
            <person name="Sangsakoo G."/>
            <person name="Vanavichit A."/>
            <person name="de Mattos Luiz.A.T."/>
            <person name="Zimmer P.D."/>
            <person name="Malone G."/>
            <person name="Dellagostin O."/>
            <person name="de Oliveira A.C."/>
            <person name="Bevan M."/>
            <person name="Bancroft I."/>
            <person name="Minx P."/>
            <person name="Cordum H."/>
            <person name="Wilson R."/>
            <person name="Cheng Z."/>
            <person name="Jin W."/>
            <person name="Jiang J."/>
            <person name="Leong S.A."/>
            <person name="Iwama H."/>
            <person name="Gojobori T."/>
            <person name="Itoh T."/>
            <person name="Niimura Y."/>
            <person name="Fujii Y."/>
            <person name="Habara T."/>
            <person name="Sakai H."/>
            <person name="Sato Y."/>
            <person name="Wilson G."/>
            <person name="Kumar K."/>
            <person name="McCouch S."/>
            <person name="Juretic N."/>
            <person name="Hoen D."/>
            <person name="Wright S."/>
            <person name="Bruskiewich R."/>
            <person name="Bureau T."/>
            <person name="Miyao A."/>
            <person name="Hirochika H."/>
            <person name="Nishikawa T."/>
            <person name="Kadowaki K."/>
            <person name="Sugiura M."/>
            <person name="Burr B."/>
            <person name="Sasaki T."/>
        </authorList>
    </citation>
    <scope>NUCLEOTIDE SEQUENCE [LARGE SCALE GENOMIC DNA]</scope>
    <source>
        <strain evidence="2">cv. Nipponbare</strain>
    </source>
</reference>
<dbReference type="Proteomes" id="UP000000763">
    <property type="component" value="Chromosome 11"/>
</dbReference>